<organism evidence="2 3">
    <name type="scientific">Stylosanthes scabra</name>
    <dbReference type="NCBI Taxonomy" id="79078"/>
    <lineage>
        <taxon>Eukaryota</taxon>
        <taxon>Viridiplantae</taxon>
        <taxon>Streptophyta</taxon>
        <taxon>Embryophyta</taxon>
        <taxon>Tracheophyta</taxon>
        <taxon>Spermatophyta</taxon>
        <taxon>Magnoliopsida</taxon>
        <taxon>eudicotyledons</taxon>
        <taxon>Gunneridae</taxon>
        <taxon>Pentapetalae</taxon>
        <taxon>rosids</taxon>
        <taxon>fabids</taxon>
        <taxon>Fabales</taxon>
        <taxon>Fabaceae</taxon>
        <taxon>Papilionoideae</taxon>
        <taxon>50 kb inversion clade</taxon>
        <taxon>dalbergioids sensu lato</taxon>
        <taxon>Dalbergieae</taxon>
        <taxon>Pterocarpus clade</taxon>
        <taxon>Stylosanthes</taxon>
    </lineage>
</organism>
<keyword evidence="3" id="KW-1185">Reference proteome</keyword>
<evidence type="ECO:0000256" key="1">
    <source>
        <dbReference type="SAM" id="MobiDB-lite"/>
    </source>
</evidence>
<evidence type="ECO:0000313" key="2">
    <source>
        <dbReference type="EMBL" id="MED6226215.1"/>
    </source>
</evidence>
<gene>
    <name evidence="2" type="ORF">PIB30_101392</name>
</gene>
<reference evidence="2 3" key="1">
    <citation type="journal article" date="2023" name="Plants (Basel)">
        <title>Bridging the Gap: Combining Genomics and Transcriptomics Approaches to Understand Stylosanthes scabra, an Orphan Legume from the Brazilian Caatinga.</title>
        <authorList>
            <person name="Ferreira-Neto J.R.C."/>
            <person name="da Silva M.D."/>
            <person name="Binneck E."/>
            <person name="de Melo N.F."/>
            <person name="da Silva R.H."/>
            <person name="de Melo A.L.T.M."/>
            <person name="Pandolfi V."/>
            <person name="Bustamante F.O."/>
            <person name="Brasileiro-Vidal A.C."/>
            <person name="Benko-Iseppon A.M."/>
        </authorList>
    </citation>
    <scope>NUCLEOTIDE SEQUENCE [LARGE SCALE GENOMIC DNA]</scope>
    <source>
        <tissue evidence="2">Leaves</tissue>
    </source>
</reference>
<sequence>MLAREIQEVRKSQINQTLVNNKRAETEKNLQQAVEWQGRDTAEMRKQLTLWTRNTSASEAYTCWAHQQANSNLSEIPITQILDLMQTNAEKGSQCSLDASNQIMGQAPPPKLINKNWCLCELHLLFRVTNHHILLLISPKASKLGPETKQPTLRRGSQRLGVAKQGPSIPSSKSRHHTNA</sequence>
<dbReference type="EMBL" id="JASCZI010274820">
    <property type="protein sequence ID" value="MED6226215.1"/>
    <property type="molecule type" value="Genomic_DNA"/>
</dbReference>
<proteinExistence type="predicted"/>
<name>A0ABU6ZWB2_9FABA</name>
<dbReference type="Proteomes" id="UP001341840">
    <property type="component" value="Unassembled WGS sequence"/>
</dbReference>
<evidence type="ECO:0000313" key="3">
    <source>
        <dbReference type="Proteomes" id="UP001341840"/>
    </source>
</evidence>
<protein>
    <submittedName>
        <fullName evidence="2">Uncharacterized protein</fullName>
    </submittedName>
</protein>
<comment type="caution">
    <text evidence="2">The sequence shown here is derived from an EMBL/GenBank/DDBJ whole genome shotgun (WGS) entry which is preliminary data.</text>
</comment>
<accession>A0ABU6ZWB2</accession>
<feature type="region of interest" description="Disordered" evidence="1">
    <location>
        <begin position="144"/>
        <end position="180"/>
    </location>
</feature>